<comment type="subunit">
    <text evidence="4 12">Homotrimer.</text>
</comment>
<comment type="caution">
    <text evidence="12">Lacks conserved residue(s) required for the propagation of feature annotation.</text>
</comment>
<comment type="similarity">
    <text evidence="3 12 13">Belongs to the IspF family.</text>
</comment>
<evidence type="ECO:0000256" key="8">
    <source>
        <dbReference type="ARBA" id="ARBA00022723"/>
    </source>
</evidence>
<proteinExistence type="inferred from homology"/>
<feature type="binding site" evidence="12">
    <location>
        <begin position="279"/>
        <end position="281"/>
    </location>
    <ligand>
        <name>4-CDP-2-C-methyl-D-erythritol 2-phosphate</name>
        <dbReference type="ChEBI" id="CHEBI:57919"/>
    </ligand>
</feature>
<feature type="binding site" evidence="12">
    <location>
        <position position="231"/>
    </location>
    <ligand>
        <name>a divalent metal cation</name>
        <dbReference type="ChEBI" id="CHEBI:60240"/>
    </ligand>
</feature>
<dbReference type="InterPro" id="IPR029044">
    <property type="entry name" value="Nucleotide-diphossugar_trans"/>
</dbReference>
<feature type="site" description="Transition state stabilizer" evidence="12">
    <location>
        <position position="257"/>
    </location>
</feature>
<feature type="domain" description="2-C-methyl-D-erythritol 2,4-cyclodiphosphate synthase" evidence="14">
    <location>
        <begin position="224"/>
        <end position="377"/>
    </location>
</feature>
<evidence type="ECO:0000256" key="5">
    <source>
        <dbReference type="ARBA" id="ARBA00012579"/>
    </source>
</evidence>
<comment type="catalytic activity">
    <reaction evidence="1 12 13">
        <text>4-CDP-2-C-methyl-D-erythritol 2-phosphate = 2-C-methyl-D-erythritol 2,4-cyclic diphosphate + CMP</text>
        <dbReference type="Rhea" id="RHEA:23864"/>
        <dbReference type="ChEBI" id="CHEBI:57919"/>
        <dbReference type="ChEBI" id="CHEBI:58483"/>
        <dbReference type="ChEBI" id="CHEBI:60377"/>
        <dbReference type="EC" id="4.6.1.12"/>
    </reaction>
</comment>
<dbReference type="HAMAP" id="MF_00107">
    <property type="entry name" value="IspF"/>
    <property type="match status" value="1"/>
</dbReference>
<keyword evidence="8 12" id="KW-0479">Metal-binding</keyword>
<evidence type="ECO:0000256" key="13">
    <source>
        <dbReference type="RuleBase" id="RU004395"/>
    </source>
</evidence>
<dbReference type="UniPathway" id="UPA00056">
    <property type="reaction ID" value="UER00095"/>
</dbReference>
<accession>A0A368BS15</accession>
<evidence type="ECO:0000256" key="11">
    <source>
        <dbReference type="ARBA" id="ARBA00023268"/>
    </source>
</evidence>
<evidence type="ECO:0000256" key="10">
    <source>
        <dbReference type="ARBA" id="ARBA00023239"/>
    </source>
</evidence>
<dbReference type="NCBIfam" id="TIGR00151">
    <property type="entry name" value="ispF"/>
    <property type="match status" value="1"/>
</dbReference>
<protein>
    <recommendedName>
        <fullName evidence="5 12">2-C-methyl-D-erythritol 2,4-cyclodiphosphate synthase</fullName>
        <shortName evidence="12">MECDP-synthase</shortName>
        <shortName evidence="12">MECPP-synthase</shortName>
        <shortName evidence="12">MECPS</shortName>
        <ecNumber evidence="5 12">4.6.1.12</ecNumber>
    </recommendedName>
</protein>
<dbReference type="CDD" id="cd02516">
    <property type="entry name" value="CDP-ME_synthetase"/>
    <property type="match status" value="1"/>
</dbReference>
<keyword evidence="11" id="KW-0511">Multifunctional enzyme</keyword>
<feature type="binding site" evidence="12">
    <location>
        <position position="265"/>
    </location>
    <ligand>
        <name>a divalent metal cation</name>
        <dbReference type="ChEBI" id="CHEBI:60240"/>
    </ligand>
</feature>
<sequence>MSKIYFIVPAAGLGNRFESNLPKQYSRVGHESVIERTVNRLSLTDPEKIIIPISAKDELFASQSFSHPDLIIKASGGPSRQASVLNALNEIKFSDDDIIIVHDVVRPFFEIDWLNNLINDFQISNGDGLIPVLEFNDSIRDSSNEFKPMDRKSFVQVQTPQIFNAKVLHESLTIADKEGLEYSDESQAVENAGFKISFSKGLPKNIKITTPDDLYSLSAHDVFVGRGIDFHRYATKENSILKLAGVEIPSDYQIIAHSDGDIILHALADAILGAGGFRDIGHYFSYKSPENLNLDSKKIIEKTMSLILKKQLKLNNVDVTIVAQKPNLSSYISEMELSLSSILDISRDRISLKATTTEGMGEIGEENGLAVYALATLKN</sequence>
<feature type="site" description="Transition state stabilizer" evidence="12">
    <location>
        <position position="356"/>
    </location>
</feature>
<comment type="caution">
    <text evidence="15">The sequence shown here is derived from an EMBL/GenBank/DDBJ whole genome shotgun (WGS) entry which is preliminary data.</text>
</comment>
<dbReference type="AlphaFoldDB" id="A0A368BS15"/>
<dbReference type="GO" id="GO:0070567">
    <property type="term" value="F:cytidylyltransferase activity"/>
    <property type="evidence" value="ECO:0007669"/>
    <property type="project" value="InterPro"/>
</dbReference>
<comment type="pathway">
    <text evidence="2 12">Isoprenoid biosynthesis; isopentenyl diphosphate biosynthesis via DXP pathway; isopentenyl diphosphate from 1-deoxy-D-xylulose 5-phosphate: step 4/6.</text>
</comment>
<dbReference type="EMBL" id="QOPE01000031">
    <property type="protein sequence ID" value="RCL40090.1"/>
    <property type="molecule type" value="Genomic_DNA"/>
</dbReference>
<dbReference type="PANTHER" id="PTHR43181">
    <property type="entry name" value="2-C-METHYL-D-ERYTHRITOL 2,4-CYCLODIPHOSPHATE SYNTHASE, CHLOROPLASTIC"/>
    <property type="match status" value="1"/>
</dbReference>
<keyword evidence="6" id="KW-0808">Transferase</keyword>
<dbReference type="EC" id="4.6.1.12" evidence="5 12"/>
<dbReference type="InterPro" id="IPR018294">
    <property type="entry name" value="ISPD_synthase_CS"/>
</dbReference>
<evidence type="ECO:0000256" key="3">
    <source>
        <dbReference type="ARBA" id="ARBA00008480"/>
    </source>
</evidence>
<dbReference type="GO" id="GO:0008685">
    <property type="term" value="F:2-C-methyl-D-erythritol 2,4-cyclodiphosphate synthase activity"/>
    <property type="evidence" value="ECO:0007669"/>
    <property type="project" value="UniProtKB-UniRule"/>
</dbReference>
<dbReference type="Pfam" id="PF02542">
    <property type="entry name" value="YgbB"/>
    <property type="match status" value="1"/>
</dbReference>
<dbReference type="Proteomes" id="UP000253307">
    <property type="component" value="Unassembled WGS sequence"/>
</dbReference>
<evidence type="ECO:0000313" key="15">
    <source>
        <dbReference type="EMBL" id="RCL40090.1"/>
    </source>
</evidence>
<dbReference type="InterPro" id="IPR034683">
    <property type="entry name" value="IspD/TarI"/>
</dbReference>
<keyword evidence="10 12" id="KW-0456">Lyase</keyword>
<evidence type="ECO:0000256" key="2">
    <source>
        <dbReference type="ARBA" id="ARBA00004709"/>
    </source>
</evidence>
<dbReference type="InterPro" id="IPR003526">
    <property type="entry name" value="MECDP_synthase"/>
</dbReference>
<evidence type="ECO:0000256" key="4">
    <source>
        <dbReference type="ARBA" id="ARBA00011233"/>
    </source>
</evidence>
<comment type="cofactor">
    <cofactor evidence="12">
        <name>a divalent metal cation</name>
        <dbReference type="ChEBI" id="CHEBI:60240"/>
    </cofactor>
    <text evidence="12">Binds 1 divalent metal cation per subunit.</text>
</comment>
<name>A0A368BS15_9GAMM</name>
<evidence type="ECO:0000256" key="7">
    <source>
        <dbReference type="ARBA" id="ARBA00022695"/>
    </source>
</evidence>
<evidence type="ECO:0000256" key="1">
    <source>
        <dbReference type="ARBA" id="ARBA00000200"/>
    </source>
</evidence>
<dbReference type="SUPFAM" id="SSF53448">
    <property type="entry name" value="Nucleotide-diphospho-sugar transferases"/>
    <property type="match status" value="1"/>
</dbReference>
<evidence type="ECO:0000256" key="9">
    <source>
        <dbReference type="ARBA" id="ARBA00023229"/>
    </source>
</evidence>
<dbReference type="PANTHER" id="PTHR43181:SF1">
    <property type="entry name" value="2-C-METHYL-D-ERYTHRITOL 2,4-CYCLODIPHOSPHATE SYNTHASE, CHLOROPLASTIC"/>
    <property type="match status" value="1"/>
</dbReference>
<dbReference type="PROSITE" id="PS01350">
    <property type="entry name" value="ISPF"/>
    <property type="match status" value="1"/>
</dbReference>
<dbReference type="Gene3D" id="3.30.1330.50">
    <property type="entry name" value="2-C-methyl-D-erythritol 2,4-cyclodiphosphate synthase"/>
    <property type="match status" value="1"/>
</dbReference>
<dbReference type="CDD" id="cd00554">
    <property type="entry name" value="MECDP_synthase"/>
    <property type="match status" value="1"/>
</dbReference>
<organism evidence="15 16">
    <name type="scientific">SAR86 cluster bacterium</name>
    <dbReference type="NCBI Taxonomy" id="2030880"/>
    <lineage>
        <taxon>Bacteria</taxon>
        <taxon>Pseudomonadati</taxon>
        <taxon>Pseudomonadota</taxon>
        <taxon>Gammaproteobacteria</taxon>
        <taxon>SAR86 cluster</taxon>
    </lineage>
</organism>
<feature type="binding site" evidence="12">
    <location>
        <begin position="229"/>
        <end position="231"/>
    </location>
    <ligand>
        <name>4-CDP-2-C-methyl-D-erythritol 2-phosphate</name>
        <dbReference type="ChEBI" id="CHEBI:57919"/>
    </ligand>
</feature>
<gene>
    <name evidence="12 15" type="primary">ispF</name>
    <name evidence="15" type="ORF">DBW96_03850</name>
</gene>
<dbReference type="SUPFAM" id="SSF69765">
    <property type="entry name" value="IpsF-like"/>
    <property type="match status" value="1"/>
</dbReference>
<dbReference type="InterPro" id="IPR036571">
    <property type="entry name" value="MECDP_synthase_sf"/>
</dbReference>
<comment type="function">
    <text evidence="12">Involved in the biosynthesis of isopentenyl diphosphate (IPP) and dimethylallyl diphosphate (DMAPP), two major building blocks of isoprenoid compounds. Catalyzes the conversion of 4-diphosphocytidyl-2-C-methyl-D-erythritol 2-phosphate (CDP-ME2P) to 2-C-methyl-D-erythritol 2,4-cyclodiphosphate (ME-CPP) with a corresponding release of cytidine 5-monophosphate (CMP).</text>
</comment>
<evidence type="ECO:0000313" key="16">
    <source>
        <dbReference type="Proteomes" id="UP000253307"/>
    </source>
</evidence>
<feature type="binding site" evidence="12">
    <location>
        <begin position="355"/>
        <end position="358"/>
    </location>
    <ligand>
        <name>4-CDP-2-C-methyl-D-erythritol 2-phosphate</name>
        <dbReference type="ChEBI" id="CHEBI:57919"/>
    </ligand>
</feature>
<feature type="binding site" evidence="12">
    <location>
        <position position="229"/>
    </location>
    <ligand>
        <name>a divalent metal cation</name>
        <dbReference type="ChEBI" id="CHEBI:60240"/>
    </ligand>
</feature>
<dbReference type="GO" id="GO:0016114">
    <property type="term" value="P:terpenoid biosynthetic process"/>
    <property type="evidence" value="ECO:0007669"/>
    <property type="project" value="InterPro"/>
</dbReference>
<dbReference type="Gene3D" id="3.90.550.10">
    <property type="entry name" value="Spore Coat Polysaccharide Biosynthesis Protein SpsA, Chain A"/>
    <property type="match status" value="1"/>
</dbReference>
<evidence type="ECO:0000259" key="14">
    <source>
        <dbReference type="Pfam" id="PF02542"/>
    </source>
</evidence>
<feature type="binding site" evidence="12">
    <location>
        <begin position="257"/>
        <end position="258"/>
    </location>
    <ligand>
        <name>4-CDP-2-C-methyl-D-erythritol 2-phosphate</name>
        <dbReference type="ChEBI" id="CHEBI:57919"/>
    </ligand>
</feature>
<keyword evidence="7" id="KW-0548">Nucleotidyltransferase</keyword>
<dbReference type="InterPro" id="IPR020555">
    <property type="entry name" value="MECDP_synthase_CS"/>
</dbReference>
<evidence type="ECO:0000256" key="12">
    <source>
        <dbReference type="HAMAP-Rule" id="MF_00107"/>
    </source>
</evidence>
<reference evidence="15 16" key="1">
    <citation type="journal article" date="2018" name="Microbiome">
        <title>Fine metagenomic profile of the Mediterranean stratified and mixed water columns revealed by assembly and recruitment.</title>
        <authorList>
            <person name="Haro-Moreno J.M."/>
            <person name="Lopez-Perez M."/>
            <person name="De La Torre J.R."/>
            <person name="Picazo A."/>
            <person name="Camacho A."/>
            <person name="Rodriguez-Valera F."/>
        </authorList>
    </citation>
    <scope>NUCLEOTIDE SEQUENCE [LARGE SCALE GENOMIC DNA]</scope>
    <source>
        <strain evidence="15">MED-G82</strain>
    </source>
</reference>
<keyword evidence="9 12" id="KW-0414">Isoprene biosynthesis</keyword>
<dbReference type="Pfam" id="PF01128">
    <property type="entry name" value="IspD"/>
    <property type="match status" value="1"/>
</dbReference>
<evidence type="ECO:0000256" key="6">
    <source>
        <dbReference type="ARBA" id="ARBA00022679"/>
    </source>
</evidence>
<dbReference type="GO" id="GO:0019288">
    <property type="term" value="P:isopentenyl diphosphate biosynthetic process, methylerythritol 4-phosphate pathway"/>
    <property type="evidence" value="ECO:0007669"/>
    <property type="project" value="UniProtKB-UniRule"/>
</dbReference>
<dbReference type="GO" id="GO:0046872">
    <property type="term" value="F:metal ion binding"/>
    <property type="evidence" value="ECO:0007669"/>
    <property type="project" value="UniProtKB-KW"/>
</dbReference>
<dbReference type="PROSITE" id="PS01295">
    <property type="entry name" value="ISPD"/>
    <property type="match status" value="1"/>
</dbReference>